<keyword evidence="2" id="KW-1185">Reference proteome</keyword>
<gene>
    <name evidence="1" type="primary">thiS</name>
    <name evidence="1" type="ORF">GE300_04045</name>
</gene>
<dbReference type="Proteomes" id="UP000474957">
    <property type="component" value="Unassembled WGS sequence"/>
</dbReference>
<organism evidence="1 2">
    <name type="scientific">Halovulum marinum</name>
    <dbReference type="NCBI Taxonomy" id="2662447"/>
    <lineage>
        <taxon>Bacteria</taxon>
        <taxon>Pseudomonadati</taxon>
        <taxon>Pseudomonadota</taxon>
        <taxon>Alphaproteobacteria</taxon>
        <taxon>Rhodobacterales</taxon>
        <taxon>Paracoccaceae</taxon>
        <taxon>Halovulum</taxon>
    </lineage>
</organism>
<dbReference type="SUPFAM" id="SSF54285">
    <property type="entry name" value="MoaD/ThiS"/>
    <property type="match status" value="1"/>
</dbReference>
<reference evidence="1 2" key="1">
    <citation type="submission" date="2019-10" db="EMBL/GenBank/DDBJ databases">
        <title>Cognatihalovulum marinum gen. nov. sp. nov., a new member of the family Rhodobacteraceae isolated from deep seawater of the Northwest Indian Ocean.</title>
        <authorList>
            <person name="Ruan C."/>
            <person name="Wang J."/>
            <person name="Zheng X."/>
            <person name="Song L."/>
            <person name="Zhu Y."/>
            <person name="Huang Y."/>
            <person name="Lu Z."/>
            <person name="Du W."/>
            <person name="Huang L."/>
            <person name="Dai X."/>
        </authorList>
    </citation>
    <scope>NUCLEOTIDE SEQUENCE [LARGE SCALE GENOMIC DNA]</scope>
    <source>
        <strain evidence="1 2">2CG4</strain>
    </source>
</reference>
<protein>
    <submittedName>
        <fullName evidence="1">Sulfur carrier protein ThiS</fullName>
    </submittedName>
</protein>
<dbReference type="InterPro" id="IPR012675">
    <property type="entry name" value="Beta-grasp_dom_sf"/>
</dbReference>
<dbReference type="InterPro" id="IPR016155">
    <property type="entry name" value="Mopterin_synth/thiamin_S_b"/>
</dbReference>
<dbReference type="PANTHER" id="PTHR34472:SF1">
    <property type="entry name" value="SULFUR CARRIER PROTEIN THIS"/>
    <property type="match status" value="1"/>
</dbReference>
<evidence type="ECO:0000313" key="2">
    <source>
        <dbReference type="Proteomes" id="UP000474957"/>
    </source>
</evidence>
<dbReference type="Gene3D" id="3.10.20.30">
    <property type="match status" value="1"/>
</dbReference>
<evidence type="ECO:0000313" key="1">
    <source>
        <dbReference type="EMBL" id="MSU88793.1"/>
    </source>
</evidence>
<dbReference type="RefSeq" id="WP_154445163.1">
    <property type="nucleotide sequence ID" value="NZ_WIND01000002.1"/>
</dbReference>
<accession>A0A6L5YWM7</accession>
<dbReference type="InterPro" id="IPR010035">
    <property type="entry name" value="Thi_S"/>
</dbReference>
<dbReference type="CDD" id="cd00565">
    <property type="entry name" value="Ubl_ThiS"/>
    <property type="match status" value="1"/>
</dbReference>
<dbReference type="Pfam" id="PF02597">
    <property type="entry name" value="ThiS"/>
    <property type="match status" value="1"/>
</dbReference>
<comment type="caution">
    <text evidence="1">The sequence shown here is derived from an EMBL/GenBank/DDBJ whole genome shotgun (WGS) entry which is preliminary data.</text>
</comment>
<dbReference type="InterPro" id="IPR003749">
    <property type="entry name" value="ThiS/MoaD-like"/>
</dbReference>
<dbReference type="AlphaFoldDB" id="A0A6L5YWM7"/>
<dbReference type="NCBIfam" id="TIGR01683">
    <property type="entry name" value="thiS"/>
    <property type="match status" value="1"/>
</dbReference>
<proteinExistence type="predicted"/>
<dbReference type="EMBL" id="WIND01000002">
    <property type="protein sequence ID" value="MSU88793.1"/>
    <property type="molecule type" value="Genomic_DNA"/>
</dbReference>
<dbReference type="PANTHER" id="PTHR34472">
    <property type="entry name" value="SULFUR CARRIER PROTEIN THIS"/>
    <property type="match status" value="1"/>
</dbReference>
<name>A0A6L5YWM7_9RHOB</name>
<sequence length="65" mass="6736">MKIKLNGEPTEVSAAALPEVLAELGYGDAKIATALNETFVPVAARVGITLSEGDRLEVVTPRQGG</sequence>